<name>A0A0U1QT92_YERP3</name>
<organism evidence="2 3">
    <name type="scientific">Yersinia pseudotuberculosis serotype O:1b (strain IP 31758)</name>
    <dbReference type="NCBI Taxonomy" id="349747"/>
    <lineage>
        <taxon>Bacteria</taxon>
        <taxon>Pseudomonadati</taxon>
        <taxon>Pseudomonadota</taxon>
        <taxon>Gammaproteobacteria</taxon>
        <taxon>Enterobacterales</taxon>
        <taxon>Yersiniaceae</taxon>
        <taxon>Yersinia</taxon>
    </lineage>
</organism>
<dbReference type="RefSeq" id="WP_011988445.1">
    <property type="nucleotide sequence ID" value="NC_009704.1"/>
</dbReference>
<evidence type="ECO:0000313" key="3">
    <source>
        <dbReference type="Proteomes" id="UP000002412"/>
    </source>
</evidence>
<gene>
    <name evidence="2" type="ordered locus">YpsIP31758_A0010</name>
</gene>
<accession>A0A0U1QT92</accession>
<evidence type="ECO:0000313" key="2">
    <source>
        <dbReference type="EMBL" id="ABS45601.1"/>
    </source>
</evidence>
<dbReference type="HOGENOM" id="CLU_081512_2_0_6"/>
<protein>
    <recommendedName>
        <fullName evidence="1">DUF4145 domain-containing protein</fullName>
    </recommendedName>
</protein>
<dbReference type="Pfam" id="PF13643">
    <property type="entry name" value="DUF4145"/>
    <property type="match status" value="1"/>
</dbReference>
<evidence type="ECO:0000259" key="1">
    <source>
        <dbReference type="Pfam" id="PF13643"/>
    </source>
</evidence>
<proteinExistence type="predicted"/>
<keyword evidence="2" id="KW-0614">Plasmid</keyword>
<dbReference type="Proteomes" id="UP000002412">
    <property type="component" value="Plasmid p_59kb"/>
</dbReference>
<dbReference type="AlphaFoldDB" id="A0A0U1QT92"/>
<reference evidence="2 3" key="1">
    <citation type="journal article" date="2007" name="PLoS Genet.">
        <title>The complete genome sequence of Yersinia pseudotuberculosis IP31758, the causative agent of Far East scarlet-like fever.</title>
        <authorList>
            <person name="Eppinger M."/>
            <person name="Rosovitz M.J."/>
            <person name="Fricke W.F."/>
            <person name="Rasko D.A."/>
            <person name="Kokorina G."/>
            <person name="Fayolle C."/>
            <person name="Lindler L.E."/>
            <person name="Carniel E."/>
            <person name="Ravel J."/>
        </authorList>
    </citation>
    <scope>NUCLEOTIDE SEQUENCE [LARGE SCALE GENOMIC DNA]</scope>
    <source>
        <strain evidence="2 3">IP 31758</strain>
        <plasmid evidence="3">Plasmid plasmid_59kb</plasmid>
    </source>
</reference>
<sequence length="221" mass="25089">MSAAEVFKAHCPTCDGVRNCQVHGKIEKNYEIDNDNGYMSVQSEHKLLECMGCESIFYHEILTSNEGIDYDNCPHGNTVLNPMESTVTFPSPRQQAVRPEWLFGLLTIDRQLYNIFCEVYSACEHKLYISASIGLRTILDRITEILEIYPTLSLEEKMEKLQEEGLIVAVEKQQLLIVTNAENAVTHGSWSPNEATFISLLLIVEDITRRMLLNDDNISKA</sequence>
<dbReference type="KEGG" id="ypi:YpsIP31758_A0010"/>
<dbReference type="EMBL" id="CP000718">
    <property type="protein sequence ID" value="ABS45601.1"/>
    <property type="molecule type" value="Genomic_DNA"/>
</dbReference>
<geneLocation type="plasmid" evidence="3">
    <name>plasmid_59kb</name>
</geneLocation>
<feature type="domain" description="DUF4145" evidence="1">
    <location>
        <begin position="118"/>
        <end position="201"/>
    </location>
</feature>
<dbReference type="InterPro" id="IPR025285">
    <property type="entry name" value="DUF4145"/>
</dbReference>